<dbReference type="SMART" id="SM00450">
    <property type="entry name" value="RHOD"/>
    <property type="match status" value="1"/>
</dbReference>
<dbReference type="PANTHER" id="PTHR43031:SF17">
    <property type="entry name" value="SULFURTRANSFERASE YTWF-RELATED"/>
    <property type="match status" value="1"/>
</dbReference>
<dbReference type="SUPFAM" id="SSF52821">
    <property type="entry name" value="Rhodanese/Cell cycle control phosphatase"/>
    <property type="match status" value="1"/>
</dbReference>
<keyword evidence="3" id="KW-1185">Reference proteome</keyword>
<organism evidence="2 3">
    <name type="scientific">Alkalibacterium gilvum</name>
    <dbReference type="NCBI Taxonomy" id="1130080"/>
    <lineage>
        <taxon>Bacteria</taxon>
        <taxon>Bacillati</taxon>
        <taxon>Bacillota</taxon>
        <taxon>Bacilli</taxon>
        <taxon>Lactobacillales</taxon>
        <taxon>Carnobacteriaceae</taxon>
        <taxon>Alkalibacterium</taxon>
    </lineage>
</organism>
<dbReference type="RefSeq" id="WP_091635240.1">
    <property type="nucleotide sequence ID" value="NZ_FNYW01000025.1"/>
</dbReference>
<feature type="domain" description="Rhodanese" evidence="1">
    <location>
        <begin position="15"/>
        <end position="98"/>
    </location>
</feature>
<accession>A0A1H6TXS1</accession>
<evidence type="ECO:0000313" key="3">
    <source>
        <dbReference type="Proteomes" id="UP000198564"/>
    </source>
</evidence>
<dbReference type="AlphaFoldDB" id="A0A1H6TXS1"/>
<dbReference type="InterPro" id="IPR050229">
    <property type="entry name" value="GlpE_sulfurtransferase"/>
</dbReference>
<dbReference type="GO" id="GO:0016740">
    <property type="term" value="F:transferase activity"/>
    <property type="evidence" value="ECO:0007669"/>
    <property type="project" value="UniProtKB-KW"/>
</dbReference>
<dbReference type="CDD" id="cd00158">
    <property type="entry name" value="RHOD"/>
    <property type="match status" value="1"/>
</dbReference>
<dbReference type="EMBL" id="FNYW01000025">
    <property type="protein sequence ID" value="SEI84888.1"/>
    <property type="molecule type" value="Genomic_DNA"/>
</dbReference>
<proteinExistence type="predicted"/>
<sequence length="98" mass="11117">MYKSISMDEFQQKQKKEEINIIDVRERGEFISGHIPKAINTPLSDFGQHLDKIDKDKENYIICQSGSRSSVASDYLGNNGYNVTNIMGGMSAWRGEIE</sequence>
<reference evidence="3" key="1">
    <citation type="submission" date="2016-10" db="EMBL/GenBank/DDBJ databases">
        <authorList>
            <person name="Varghese N."/>
            <person name="Submissions S."/>
        </authorList>
    </citation>
    <scope>NUCLEOTIDE SEQUENCE [LARGE SCALE GENOMIC DNA]</scope>
    <source>
        <strain evidence="3">DSM 25751</strain>
    </source>
</reference>
<dbReference type="STRING" id="1130080.SAMN04488113_12514"/>
<dbReference type="InterPro" id="IPR001763">
    <property type="entry name" value="Rhodanese-like_dom"/>
</dbReference>
<dbReference type="Proteomes" id="UP000198564">
    <property type="component" value="Unassembled WGS sequence"/>
</dbReference>
<dbReference type="PROSITE" id="PS50206">
    <property type="entry name" value="RHODANESE_3"/>
    <property type="match status" value="1"/>
</dbReference>
<dbReference type="Pfam" id="PF00581">
    <property type="entry name" value="Rhodanese"/>
    <property type="match status" value="1"/>
</dbReference>
<dbReference type="InterPro" id="IPR036873">
    <property type="entry name" value="Rhodanese-like_dom_sf"/>
</dbReference>
<evidence type="ECO:0000259" key="1">
    <source>
        <dbReference type="PROSITE" id="PS50206"/>
    </source>
</evidence>
<dbReference type="Gene3D" id="3.40.250.10">
    <property type="entry name" value="Rhodanese-like domain"/>
    <property type="match status" value="1"/>
</dbReference>
<gene>
    <name evidence="2" type="ORF">SAMN04488113_12514</name>
</gene>
<keyword evidence="2" id="KW-0808">Transferase</keyword>
<dbReference type="PANTHER" id="PTHR43031">
    <property type="entry name" value="FAD-DEPENDENT OXIDOREDUCTASE"/>
    <property type="match status" value="1"/>
</dbReference>
<protein>
    <submittedName>
        <fullName evidence="2">Rhodanese-related sulfurtransferase</fullName>
    </submittedName>
</protein>
<dbReference type="OrthoDB" id="9800872at2"/>
<evidence type="ECO:0000313" key="2">
    <source>
        <dbReference type="EMBL" id="SEI84888.1"/>
    </source>
</evidence>
<name>A0A1H6TXS1_9LACT</name>